<organism evidence="6 7">
    <name type="scientific">Microcoleus asticus IPMA8</name>
    <dbReference type="NCBI Taxonomy" id="2563858"/>
    <lineage>
        <taxon>Bacteria</taxon>
        <taxon>Bacillati</taxon>
        <taxon>Cyanobacteriota</taxon>
        <taxon>Cyanophyceae</taxon>
        <taxon>Oscillatoriophycideae</taxon>
        <taxon>Oscillatoriales</taxon>
        <taxon>Microcoleaceae</taxon>
        <taxon>Microcoleus</taxon>
        <taxon>Microcoleus asticus</taxon>
    </lineage>
</organism>
<protein>
    <submittedName>
        <fullName evidence="6">Acetophenone carboxylase gamma subunit</fullName>
        <ecNumber evidence="6">6.4.1.8</ecNumber>
    </submittedName>
</protein>
<evidence type="ECO:0000313" key="6">
    <source>
        <dbReference type="EMBL" id="NQE33320.1"/>
    </source>
</evidence>
<dbReference type="GO" id="GO:0016874">
    <property type="term" value="F:ligase activity"/>
    <property type="evidence" value="ECO:0007669"/>
    <property type="project" value="UniProtKB-KW"/>
</dbReference>
<dbReference type="Pfam" id="PF05378">
    <property type="entry name" value="Hydant_A_N"/>
    <property type="match status" value="1"/>
</dbReference>
<dbReference type="InterPro" id="IPR003692">
    <property type="entry name" value="Hydantoinase_B"/>
</dbReference>
<dbReference type="PANTHER" id="PTHR11365">
    <property type="entry name" value="5-OXOPROLINASE RELATED"/>
    <property type="match status" value="1"/>
</dbReference>
<evidence type="ECO:0000259" key="3">
    <source>
        <dbReference type="Pfam" id="PF02538"/>
    </source>
</evidence>
<dbReference type="Pfam" id="PF01968">
    <property type="entry name" value="Hydantoinase_A"/>
    <property type="match status" value="1"/>
</dbReference>
<evidence type="ECO:0000259" key="5">
    <source>
        <dbReference type="Pfam" id="PF19278"/>
    </source>
</evidence>
<dbReference type="Pfam" id="PF02538">
    <property type="entry name" value="Hydantoinase_B"/>
    <property type="match status" value="1"/>
</dbReference>
<dbReference type="InterPro" id="IPR008040">
    <property type="entry name" value="Hydant_A_N"/>
</dbReference>
<dbReference type="EMBL" id="SRRZ01000013">
    <property type="protein sequence ID" value="NQE33320.1"/>
    <property type="molecule type" value="Genomic_DNA"/>
</dbReference>
<keyword evidence="6" id="KW-0436">Ligase</keyword>
<comment type="similarity">
    <text evidence="1">Belongs to the oxoprolinase family.</text>
</comment>
<feature type="domain" description="Acetophenone carboxylase-like C-terminal" evidence="5">
    <location>
        <begin position="672"/>
        <end position="725"/>
    </location>
</feature>
<evidence type="ECO:0000256" key="1">
    <source>
        <dbReference type="ARBA" id="ARBA00010403"/>
    </source>
</evidence>
<dbReference type="Proteomes" id="UP000702425">
    <property type="component" value="Unassembled WGS sequence"/>
</dbReference>
<name>A0ABX2CV26_9CYAN</name>
<keyword evidence="7" id="KW-1185">Reference proteome</keyword>
<proteinExistence type="inferred from homology"/>
<dbReference type="InterPro" id="IPR002821">
    <property type="entry name" value="Hydantoinase_A"/>
</dbReference>
<dbReference type="RefSeq" id="WP_172186001.1">
    <property type="nucleotide sequence ID" value="NZ_CAWPPK010000035.1"/>
</dbReference>
<dbReference type="InterPro" id="IPR049517">
    <property type="entry name" value="ACX-like_C"/>
</dbReference>
<comment type="caution">
    <text evidence="6">The sequence shown here is derived from an EMBL/GenBank/DDBJ whole genome shotgun (WGS) entry which is preliminary data.</text>
</comment>
<gene>
    <name evidence="6" type="primary">apc3</name>
    <name evidence="6" type="ORF">E5S67_01039</name>
</gene>
<evidence type="ECO:0000259" key="2">
    <source>
        <dbReference type="Pfam" id="PF01968"/>
    </source>
</evidence>
<evidence type="ECO:0000259" key="4">
    <source>
        <dbReference type="Pfam" id="PF05378"/>
    </source>
</evidence>
<dbReference type="PANTHER" id="PTHR11365:SF23">
    <property type="entry name" value="HYPOTHETICAL 5-OXOPROLINASE (EUROFUNG)-RELATED"/>
    <property type="match status" value="1"/>
</dbReference>
<feature type="domain" description="Hydantoinase B/oxoprolinase" evidence="3">
    <location>
        <begin position="755"/>
        <end position="1261"/>
    </location>
</feature>
<dbReference type="InterPro" id="IPR045079">
    <property type="entry name" value="Oxoprolinase-like"/>
</dbReference>
<dbReference type="EC" id="6.4.1.8" evidence="6"/>
<accession>A0ABX2CV26</accession>
<feature type="domain" description="Hydantoinase A/oxoprolinase" evidence="2">
    <location>
        <begin position="210"/>
        <end position="515"/>
    </location>
</feature>
<sequence>MNPTSPDRTRWQFWIDRGGTFTDIVANSPDGKLVIHKLLSENPERYTDAAVQGIRDILGIGADVLIPAAEIEAIKMGTTVATNALLERKGDRTILLITKGFGDALRIGYQNRPNIFARHIVLPQMLYDRVIEVAERYSAQGEELTAVNPEFIPSLQQAYDEGIRSCAIVFMHGYRYSEHEKQVAKIAKEIGFSQISVSHEVSPLMKLVSRGDTAVVDAYLSPILRRYVEQVTSQLIEADSGNEGLLMPNAQSPMPNAQCPKLMFMQSNGGLVDAAQFQGKNSILSGPAGGIVGAVQTSKKAGFDKIITFDMGGTSTDVAHFNGEYEREFETEIAGVRLRSPVMAIHTVAAGGGSIVFFDGARYRVGPESAGANPGPACYRKGGPLTVTDCNVMLGKIQPDFFPKVFGLNGDLPIAPEVVNQKFGQLAGEIGGERTAEEVAEGFLAIAVEKMANAVKKISLQRGYDVSEYTLCCFGGAGGQHACAIADALGMKRVFIHPYAGVLSAYGMGLADVRAIRERAIEQQLNAELLPELHHILTELEAEGKRELNRRGAENTENESEVLAVSKLRLKYQGSDSVLAVNFADNIEAMQAEFEAAHRQRYSFIMPEKPLIVEAVSVEVVERMDVPEASTISPSCGTGILPVQPILQTLDVPEASTISPSRGTGILPAQPISTVQMYVAGGWRETPVYQRDDLRSGDCIEGPAMIVEATGTNIVEPGWEAEITENNDLILNRRCTQMDADNIRVDSRLSVAKSDPVLLEIFNNLFRAIAEQMGVTLQNTSSSVNIKERLDFSCAIFDKNGQLVANAPHIPVHLGSMSESVEALILAQSNAIQPGDVYVSNNPYNGGTHLPDITVITPVFARDSSLPLFYVASRGHHADIGGITPGSMPPNSTTVTEEGVLLDNFLLVSEGNFREKELLEILRGGNFPVRNYAQNIADLQAQIAANKRGAEELIKMVEHYGLETVQAYMGFVQDNAEESVRRVIDVLSDGEFTYPMDSGGQIKVAITINKSARSAKIDFTGTSGQQANNFNAPAAVCKAAVLYVFRTLVDDDIPLNAGCLKPLEIINPEGCMLNPRYPAAVVAGNVETSQNITDALYCALGVMAASQGTMNNFTFGNQRYQYYETICGGSGAGADFDGTDAVQTHMTNSRLTDPEVLEWRFPVLLESFEIRANSGGNGSHRGGNGVVRRVRFREAMTAGILSGRRVISPCGLNGGEAGKVGRNYVEKVEGKVEELGSTATVEMQPGDVFVIETPGGGGYGRAK</sequence>
<reference evidence="6 7" key="1">
    <citation type="journal article" date="2020" name="Sci. Rep.">
        <title>A novel cyanobacterial geosmin producer, revising GeoA distribution and dispersion patterns in Bacteria.</title>
        <authorList>
            <person name="Churro C."/>
            <person name="Semedo-Aguiar A.P."/>
            <person name="Silva A.D."/>
            <person name="Pereira-Leal J.B."/>
            <person name="Leite R.B."/>
        </authorList>
    </citation>
    <scope>NUCLEOTIDE SEQUENCE [LARGE SCALE GENOMIC DNA]</scope>
    <source>
        <strain evidence="6 7">IPMA8</strain>
    </source>
</reference>
<evidence type="ECO:0000313" key="7">
    <source>
        <dbReference type="Proteomes" id="UP000702425"/>
    </source>
</evidence>
<dbReference type="Pfam" id="PF19278">
    <property type="entry name" value="Hydant_A_C"/>
    <property type="match status" value="1"/>
</dbReference>
<feature type="domain" description="Hydantoinase/oxoprolinase N-terminal" evidence="4">
    <location>
        <begin position="13"/>
        <end position="191"/>
    </location>
</feature>